<dbReference type="PANTHER" id="PTHR33371:SF4">
    <property type="entry name" value="INTERMEMBRANE PHOSPHOLIPID TRANSPORT SYSTEM BINDING PROTEIN MLAD"/>
    <property type="match status" value="1"/>
</dbReference>
<dbReference type="RefSeq" id="WP_077409753.1">
    <property type="nucleotide sequence ID" value="NZ_JBHRTS010000001.1"/>
</dbReference>
<evidence type="ECO:0000259" key="3">
    <source>
        <dbReference type="Pfam" id="PF02470"/>
    </source>
</evidence>
<evidence type="ECO:0000256" key="1">
    <source>
        <dbReference type="SAM" id="Coils"/>
    </source>
</evidence>
<keyword evidence="1" id="KW-0175">Coiled coil</keyword>
<protein>
    <submittedName>
        <fullName evidence="4">MlaD family protein</fullName>
    </submittedName>
</protein>
<dbReference type="InterPro" id="IPR052336">
    <property type="entry name" value="MlaD_Phospholipid_Transporter"/>
</dbReference>
<comment type="caution">
    <text evidence="4">The sequence shown here is derived from an EMBL/GenBank/DDBJ whole genome shotgun (WGS) entry which is preliminary data.</text>
</comment>
<feature type="transmembrane region" description="Helical" evidence="2">
    <location>
        <begin position="7"/>
        <end position="27"/>
    </location>
</feature>
<sequence>MKRQVSNYFLVGMFTLVISVATLWLLVKMTGKQADAVEYSSYYANVTGLGYGTPVYFEGYRIGQVESIQPEYKQTKLDFKVTYSVLKEWKIPVDSSAQINSAGLLADMSINIRGGESDQHFIPGAIIPGMPPADLFAQLADVSDNITDITEEKVKPMLDMLYERLDSITKQIDDGLPGIMANVNQSTAELDRLMKSANELLSKDNTENVEAFIANLAKLSAEMQQSVEALDQGLNNINGLVADARGMITADDSDMADILKTAAKSMLALSNKLDSITNEIESASMNLNEATNQIRKNPSSLIFSQDAEVEDADL</sequence>
<proteinExistence type="predicted"/>
<evidence type="ECO:0000313" key="5">
    <source>
        <dbReference type="Proteomes" id="UP001595533"/>
    </source>
</evidence>
<reference evidence="5" key="1">
    <citation type="journal article" date="2019" name="Int. J. Syst. Evol. Microbiol.">
        <title>The Global Catalogue of Microorganisms (GCM) 10K type strain sequencing project: providing services to taxonomists for standard genome sequencing and annotation.</title>
        <authorList>
            <consortium name="The Broad Institute Genomics Platform"/>
            <consortium name="The Broad Institute Genome Sequencing Center for Infectious Disease"/>
            <person name="Wu L."/>
            <person name="Ma J."/>
        </authorList>
    </citation>
    <scope>NUCLEOTIDE SEQUENCE [LARGE SCALE GENOMIC DNA]</scope>
    <source>
        <strain evidence="5">KCTC 42953</strain>
    </source>
</reference>
<keyword evidence="5" id="KW-1185">Reference proteome</keyword>
<keyword evidence="2" id="KW-0812">Transmembrane</keyword>
<organism evidence="4 5">
    <name type="scientific">Marinicella sediminis</name>
    <dbReference type="NCBI Taxonomy" id="1792834"/>
    <lineage>
        <taxon>Bacteria</taxon>
        <taxon>Pseudomonadati</taxon>
        <taxon>Pseudomonadota</taxon>
        <taxon>Gammaproteobacteria</taxon>
        <taxon>Lysobacterales</taxon>
        <taxon>Marinicellaceae</taxon>
        <taxon>Marinicella</taxon>
    </lineage>
</organism>
<keyword evidence="2" id="KW-0472">Membrane</keyword>
<feature type="domain" description="Mce/MlaD" evidence="3">
    <location>
        <begin position="37"/>
        <end position="114"/>
    </location>
</feature>
<name>A0ABV7J7M0_9GAMM</name>
<evidence type="ECO:0000313" key="4">
    <source>
        <dbReference type="EMBL" id="MFC3193102.1"/>
    </source>
</evidence>
<accession>A0ABV7J7M0</accession>
<feature type="coiled-coil region" evidence="1">
    <location>
        <begin position="266"/>
        <end position="293"/>
    </location>
</feature>
<dbReference type="InterPro" id="IPR003399">
    <property type="entry name" value="Mce/MlaD"/>
</dbReference>
<keyword evidence="2" id="KW-1133">Transmembrane helix</keyword>
<gene>
    <name evidence="4" type="ORF">ACFODZ_02495</name>
</gene>
<dbReference type="EMBL" id="JBHRTS010000001">
    <property type="protein sequence ID" value="MFC3193102.1"/>
    <property type="molecule type" value="Genomic_DNA"/>
</dbReference>
<dbReference type="Pfam" id="PF02470">
    <property type="entry name" value="MlaD"/>
    <property type="match status" value="1"/>
</dbReference>
<dbReference type="Proteomes" id="UP001595533">
    <property type="component" value="Unassembled WGS sequence"/>
</dbReference>
<dbReference type="PANTHER" id="PTHR33371">
    <property type="entry name" value="INTERMEMBRANE PHOSPHOLIPID TRANSPORT SYSTEM BINDING PROTEIN MLAD-RELATED"/>
    <property type="match status" value="1"/>
</dbReference>
<evidence type="ECO:0000256" key="2">
    <source>
        <dbReference type="SAM" id="Phobius"/>
    </source>
</evidence>